<dbReference type="PANTHER" id="PTHR13049:SF2">
    <property type="entry name" value="COILED-COIL DOMAIN-CONTAINING PROTEIN 25"/>
    <property type="match status" value="1"/>
</dbReference>
<keyword evidence="5" id="KW-1185">Reference proteome</keyword>
<protein>
    <recommendedName>
        <fullName evidence="3">NFACT RNA-binding domain-containing protein</fullName>
    </recommendedName>
</protein>
<accession>A0A9P6VW33</accession>
<sequence>MVLYYRSAALGEDRPVVIYAGKDKFENEELLRYYIDRDVWVHVDKLSSPHIYIRMPEGMSWESIPEPLLVDAGQLVKAGSIQGNKQPVTVIYTPASNILKRGDYATGSVSFHNDRLVKRFRIEERVNAIVNRLNASSKTKQERQVDHEAEKVEREREENRKKREAANKLKNQDLLLARQRKAEAQARDYARLHAQPGSHEWEEEQWEASRPEGDFDPNEDFM</sequence>
<feature type="compositionally biased region" description="Basic and acidic residues" evidence="2">
    <location>
        <begin position="139"/>
        <end position="171"/>
    </location>
</feature>
<evidence type="ECO:0000256" key="1">
    <source>
        <dbReference type="ARBA" id="ARBA00008998"/>
    </source>
</evidence>
<proteinExistence type="inferred from homology"/>
<dbReference type="Proteomes" id="UP000777482">
    <property type="component" value="Unassembled WGS sequence"/>
</dbReference>
<reference evidence="4 5" key="1">
    <citation type="submission" date="2020-11" db="EMBL/GenBank/DDBJ databases">
        <title>Kefir isolates.</title>
        <authorList>
            <person name="Marcisauskas S."/>
            <person name="Kim Y."/>
            <person name="Blasche S."/>
        </authorList>
    </citation>
    <scope>NUCLEOTIDE SEQUENCE [LARGE SCALE GENOMIC DNA]</scope>
    <source>
        <strain evidence="4 5">KR</strain>
    </source>
</reference>
<organism evidence="4 5">
    <name type="scientific">Rhodotorula mucilaginosa</name>
    <name type="common">Yeast</name>
    <name type="synonym">Rhodotorula rubra</name>
    <dbReference type="NCBI Taxonomy" id="5537"/>
    <lineage>
        <taxon>Eukaryota</taxon>
        <taxon>Fungi</taxon>
        <taxon>Dikarya</taxon>
        <taxon>Basidiomycota</taxon>
        <taxon>Pucciniomycotina</taxon>
        <taxon>Microbotryomycetes</taxon>
        <taxon>Sporidiobolales</taxon>
        <taxon>Sporidiobolaceae</taxon>
        <taxon>Rhodotorula</taxon>
    </lineage>
</organism>
<dbReference type="AlphaFoldDB" id="A0A9P6VW33"/>
<dbReference type="EMBL" id="PUHQ01000115">
    <property type="protein sequence ID" value="KAG0655617.1"/>
    <property type="molecule type" value="Genomic_DNA"/>
</dbReference>
<feature type="domain" description="NFACT RNA-binding" evidence="3">
    <location>
        <begin position="1"/>
        <end position="113"/>
    </location>
</feature>
<comment type="similarity">
    <text evidence="1">Belongs to the CCDC25 family.</text>
</comment>
<feature type="compositionally biased region" description="Basic and acidic residues" evidence="2">
    <location>
        <begin position="180"/>
        <end position="191"/>
    </location>
</feature>
<dbReference type="InterPro" id="IPR039730">
    <property type="entry name" value="Jlp2/Ccd25"/>
</dbReference>
<dbReference type="Pfam" id="PF05670">
    <property type="entry name" value="NFACT-R_1"/>
    <property type="match status" value="1"/>
</dbReference>
<comment type="caution">
    <text evidence="4">The sequence shown here is derived from an EMBL/GenBank/DDBJ whole genome shotgun (WGS) entry which is preliminary data.</text>
</comment>
<dbReference type="PANTHER" id="PTHR13049">
    <property type="entry name" value="DUF814-RELATED"/>
    <property type="match status" value="1"/>
</dbReference>
<dbReference type="OrthoDB" id="200398at2759"/>
<evidence type="ECO:0000259" key="3">
    <source>
        <dbReference type="Pfam" id="PF05670"/>
    </source>
</evidence>
<evidence type="ECO:0000313" key="5">
    <source>
        <dbReference type="Proteomes" id="UP000777482"/>
    </source>
</evidence>
<evidence type="ECO:0000313" key="4">
    <source>
        <dbReference type="EMBL" id="KAG0655617.1"/>
    </source>
</evidence>
<dbReference type="InterPro" id="IPR008532">
    <property type="entry name" value="NFACT_RNA-bd"/>
</dbReference>
<feature type="region of interest" description="Disordered" evidence="2">
    <location>
        <begin position="136"/>
        <end position="222"/>
    </location>
</feature>
<name>A0A9P6VW33_RHOMI</name>
<gene>
    <name evidence="4" type="ORF">C6P46_000785</name>
</gene>
<evidence type="ECO:0000256" key="2">
    <source>
        <dbReference type="SAM" id="MobiDB-lite"/>
    </source>
</evidence>